<dbReference type="InterPro" id="IPR038726">
    <property type="entry name" value="PDDEXK_AddAB-type"/>
</dbReference>
<comment type="caution">
    <text evidence="2">The sequence shown here is derived from an EMBL/GenBank/DDBJ whole genome shotgun (WGS) entry which is preliminary data.</text>
</comment>
<proteinExistence type="predicted"/>
<dbReference type="SUPFAM" id="SSF52540">
    <property type="entry name" value="P-loop containing nucleoside triphosphate hydrolases"/>
    <property type="match status" value="1"/>
</dbReference>
<dbReference type="Pfam" id="PF12705">
    <property type="entry name" value="PDDEXK_1"/>
    <property type="match status" value="1"/>
</dbReference>
<accession>A0A928GGF8</accession>
<dbReference type="EMBL" id="SUYD01000001">
    <property type="protein sequence ID" value="MBE6265026.1"/>
    <property type="molecule type" value="Genomic_DNA"/>
</dbReference>
<reference evidence="2" key="1">
    <citation type="submission" date="2019-04" db="EMBL/GenBank/DDBJ databases">
        <title>Evolution of Biomass-Degrading Anaerobic Consortia Revealed by Metagenomics.</title>
        <authorList>
            <person name="Peng X."/>
        </authorList>
    </citation>
    <scope>NUCLEOTIDE SEQUENCE</scope>
    <source>
        <strain evidence="2">SIG141</strain>
    </source>
</reference>
<dbReference type="InterPro" id="IPR011604">
    <property type="entry name" value="PDDEXK-like_dom_sf"/>
</dbReference>
<evidence type="ECO:0000259" key="1">
    <source>
        <dbReference type="Pfam" id="PF12705"/>
    </source>
</evidence>
<organism evidence="2 3">
    <name type="scientific">Xylanibacter ruminicola</name>
    <name type="common">Prevotella ruminicola</name>
    <dbReference type="NCBI Taxonomy" id="839"/>
    <lineage>
        <taxon>Bacteria</taxon>
        <taxon>Pseudomonadati</taxon>
        <taxon>Bacteroidota</taxon>
        <taxon>Bacteroidia</taxon>
        <taxon>Bacteroidales</taxon>
        <taxon>Prevotellaceae</taxon>
        <taxon>Xylanibacter</taxon>
    </lineage>
</organism>
<evidence type="ECO:0000313" key="2">
    <source>
        <dbReference type="EMBL" id="MBE6265026.1"/>
    </source>
</evidence>
<gene>
    <name evidence="2" type="ORF">E7102_00935</name>
</gene>
<dbReference type="AlphaFoldDB" id="A0A928GGF8"/>
<dbReference type="InterPro" id="IPR027417">
    <property type="entry name" value="P-loop_NTPase"/>
</dbReference>
<dbReference type="Proteomes" id="UP000763088">
    <property type="component" value="Unassembled WGS sequence"/>
</dbReference>
<protein>
    <submittedName>
        <fullName evidence="2">PD-(D/E)XK nuclease family protein</fullName>
    </submittedName>
</protein>
<sequence>MKSFLEHVAEDLLSQYGTNLSRVAVVFPNKRASLFLNEHLARLAGKPIWSPSYITISDLFRSHSSLQVADPILLVCELHRVFTACTGIDETLDHFYGWGQLLLSDFDDLDKNMAPADKVLANLRDIHELDDTSYLTPEQREMIKRFFSNFSEEHNSELKERFLRLWSHIGEIYHQFNAQLAEKQLAYEGALYRQVVTDESIEFEYDTYVFIGFNLLQQVEQTLFRRLEQQGKAIFYQDTDEVPPQHINYISAPTENIQARYISEWLNSERIKDGRHTAIVLCNEGLLQTVIHCLPESVDKVNITTGYPLSQTSIASLVNTLINMQVHGYSLRKQMFTRRWVESIKRHPYASIMPEDFAQERYTEIQPLLHWLINITQTIATSKSAIIDSPLDTESLFRMYTLLNRLSGLVDSGVLMVDVITLQRLIGQLITSTSIPFHGEPAEGIQVMGVLETRNLDFDHVLLLSCNEGNMPRGVNDTSFIPYALRKAYGLTTVDYKVAIYQHYFHRLLQRASDVTILYNNATSDGKTAEMSRFMLQLMVENKIPISFLTLKAGQTPQLHAPKTIDKTPDVIAQMQKRFSKEEGGISPTAINNYLRCQLRFFYRYVCGIAEPDSTEDDLIDNRLFGNIFHKAAQVIYTPFIGKTISSMMLEELLKEEVTIERAVDEAIKQEFFKITAPSRPLPPLDGLQIINREVIIKYIRQLLEVDRRFTPFRILDLEQRVFTEIGGFKVGGIIDRLDSIRNPETGEDQIRVVDYKTGSRDASSLPDVASLFSSEAIKDHSDYFLQTFLYAHIVRSKSPNKVSPCLLFIQHAGGKDYDPTLSIGKEPVTDIATYSDEYISLFENLLAEIFNPQLSFTPTDDRKHCETCPFASLCRG</sequence>
<evidence type="ECO:0000313" key="3">
    <source>
        <dbReference type="Proteomes" id="UP000763088"/>
    </source>
</evidence>
<dbReference type="Gene3D" id="3.90.320.10">
    <property type="match status" value="1"/>
</dbReference>
<name>A0A928GGF8_XYLRU</name>
<feature type="domain" description="PD-(D/E)XK endonuclease-like" evidence="1">
    <location>
        <begin position="586"/>
        <end position="876"/>
    </location>
</feature>
<dbReference type="Gene3D" id="3.40.50.300">
    <property type="entry name" value="P-loop containing nucleotide triphosphate hydrolases"/>
    <property type="match status" value="1"/>
</dbReference>